<dbReference type="SUPFAM" id="SSF48179">
    <property type="entry name" value="6-phosphogluconate dehydrogenase C-terminal domain-like"/>
    <property type="match status" value="1"/>
</dbReference>
<feature type="domain" description="Prephenate/arogenate dehydrogenase" evidence="11">
    <location>
        <begin position="18"/>
        <end position="305"/>
    </location>
</feature>
<dbReference type="Gene3D" id="1.10.3660.10">
    <property type="entry name" value="6-phosphogluconate dehydrogenase C-terminal like domain"/>
    <property type="match status" value="1"/>
</dbReference>
<dbReference type="Gene3D" id="3.40.50.720">
    <property type="entry name" value="NAD(P)-binding Rossmann-like Domain"/>
    <property type="match status" value="1"/>
</dbReference>
<dbReference type="GO" id="GO:0008977">
    <property type="term" value="F:prephenate dehydrogenase (NAD+) activity"/>
    <property type="evidence" value="ECO:0007669"/>
    <property type="project" value="UniProtKB-EC"/>
</dbReference>
<keyword evidence="6" id="KW-0028">Amino-acid biosynthesis</keyword>
<sequence>MWFSARISKVKERIMSYQMIGFLGLGLIGGSIAKTIRKKHPTIEIIANDPNAASLAMAHKEGIIRNGQALPLSAFGQCDLIFLCAPVGVNISYLRQLKDLIQADSIITDVSSVKGQIRKAVTEEGLSSNFIGGHPMAGAELIGYEHAKDNLLENAYYLITHTDDIRSDRVREFSSFIKSLGAKIMLMDPREHDHATAAISHLPHIISASLVNFVQASDDDKNTLKAIASGGFRDITRISSSSPLMWEHICLANRDEILVLFEAYRRQLDQFRERIAAGDGEQIRRLFADAKEYRDSLPIRGKGALPDIYEFYCDLIDEIGGIASVASILSAGRISIRNIGIVHNREFSDGVLKLEFYDEDAMEQAMRLLAAHHYTIHRR</sequence>
<proteinExistence type="inferred from homology"/>
<dbReference type="PANTHER" id="PTHR21363">
    <property type="entry name" value="PREPHENATE DEHYDROGENASE"/>
    <property type="match status" value="1"/>
</dbReference>
<dbReference type="InterPro" id="IPR046825">
    <property type="entry name" value="PDH_C"/>
</dbReference>
<evidence type="ECO:0000256" key="3">
    <source>
        <dbReference type="ARBA" id="ARBA00012068"/>
    </source>
</evidence>
<comment type="pathway">
    <text evidence="1">Amino-acid biosynthesis; L-tyrosine biosynthesis; (4-hydroxyphenyl)pyruvate from prephenate (NAD(+) route): step 1/1.</text>
</comment>
<dbReference type="SUPFAM" id="SSF55021">
    <property type="entry name" value="ACT-like"/>
    <property type="match status" value="1"/>
</dbReference>
<dbReference type="InterPro" id="IPR046826">
    <property type="entry name" value="PDH_N"/>
</dbReference>
<reference evidence="12" key="1">
    <citation type="submission" date="2009-04" db="EMBL/GenBank/DDBJ databases">
        <authorList>
            <person name="Weinstock G."/>
            <person name="Sodergren E."/>
            <person name="Clifton S."/>
            <person name="Fulton L."/>
            <person name="Fulton B."/>
            <person name="Courtney L."/>
            <person name="Fronick C."/>
            <person name="Harrison M."/>
            <person name="Strong C."/>
            <person name="Farmer C."/>
            <person name="Delahaunty K."/>
            <person name="Markovic C."/>
            <person name="Hall O."/>
            <person name="Minx P."/>
            <person name="Tomlinson C."/>
            <person name="Mitreva M."/>
            <person name="Nelson J."/>
            <person name="Hou S."/>
            <person name="Wollam A."/>
            <person name="Pepin K.H."/>
            <person name="Johnson M."/>
            <person name="Bhonagiri V."/>
            <person name="Nash W.E."/>
            <person name="Warren W."/>
            <person name="Chinwalla A."/>
            <person name="Mardis E.R."/>
            <person name="Wilson R.K."/>
        </authorList>
    </citation>
    <scope>NUCLEOTIDE SEQUENCE [LARGE SCALE GENOMIC DNA]</scope>
    <source>
        <strain evidence="12">DSM 14600</strain>
    </source>
</reference>
<dbReference type="GO" id="GO:0006571">
    <property type="term" value="P:tyrosine biosynthetic process"/>
    <property type="evidence" value="ECO:0007669"/>
    <property type="project" value="UniProtKB-KW"/>
</dbReference>
<dbReference type="InterPro" id="IPR003099">
    <property type="entry name" value="Prephen_DH"/>
</dbReference>
<evidence type="ECO:0000256" key="8">
    <source>
        <dbReference type="ARBA" id="ARBA00023027"/>
    </source>
</evidence>
<dbReference type="EC" id="1.3.1.12" evidence="3"/>
<evidence type="ECO:0000259" key="11">
    <source>
        <dbReference type="PROSITE" id="PS51176"/>
    </source>
</evidence>
<keyword evidence="13" id="KW-1185">Reference proteome</keyword>
<comment type="catalytic activity">
    <reaction evidence="10">
        <text>prephenate + NAD(+) = 3-(4-hydroxyphenyl)pyruvate + CO2 + NADH</text>
        <dbReference type="Rhea" id="RHEA:13869"/>
        <dbReference type="ChEBI" id="CHEBI:16526"/>
        <dbReference type="ChEBI" id="CHEBI:29934"/>
        <dbReference type="ChEBI" id="CHEBI:36242"/>
        <dbReference type="ChEBI" id="CHEBI:57540"/>
        <dbReference type="ChEBI" id="CHEBI:57945"/>
        <dbReference type="EC" id="1.3.1.12"/>
    </reaction>
</comment>
<evidence type="ECO:0000256" key="2">
    <source>
        <dbReference type="ARBA" id="ARBA00007964"/>
    </source>
</evidence>
<dbReference type="STRING" id="626523.GCWU000342_01123"/>
<dbReference type="FunFam" id="3.40.50.720:FF:000208">
    <property type="entry name" value="Prephenate dehydrogenase"/>
    <property type="match status" value="1"/>
</dbReference>
<dbReference type="Proteomes" id="UP000003494">
    <property type="component" value="Unassembled WGS sequence"/>
</dbReference>
<evidence type="ECO:0000256" key="6">
    <source>
        <dbReference type="ARBA" id="ARBA00022605"/>
    </source>
</evidence>
<dbReference type="GO" id="GO:0070403">
    <property type="term" value="F:NAD+ binding"/>
    <property type="evidence" value="ECO:0007669"/>
    <property type="project" value="InterPro"/>
</dbReference>
<protein>
    <recommendedName>
        <fullName evidence="4">Prephenate dehydrogenase</fullName>
        <ecNumber evidence="3">1.3.1.12</ecNumber>
    </recommendedName>
</protein>
<dbReference type="InterPro" id="IPR036291">
    <property type="entry name" value="NAD(P)-bd_dom_sf"/>
</dbReference>
<comment type="similarity">
    <text evidence="2">Belongs to the prephenate/arogenate dehydrogenase family.</text>
</comment>
<evidence type="ECO:0000313" key="12">
    <source>
        <dbReference type="EMBL" id="EEP28315.1"/>
    </source>
</evidence>
<dbReference type="InterPro" id="IPR045865">
    <property type="entry name" value="ACT-like_dom_sf"/>
</dbReference>
<gene>
    <name evidence="12" type="ORF">GCWU000342_01123</name>
</gene>
<dbReference type="Pfam" id="PF02153">
    <property type="entry name" value="PDH_N"/>
    <property type="match status" value="1"/>
</dbReference>
<dbReference type="InterPro" id="IPR008927">
    <property type="entry name" value="6-PGluconate_DH-like_C_sf"/>
</dbReference>
<dbReference type="PROSITE" id="PS51176">
    <property type="entry name" value="PDH_ADH"/>
    <property type="match status" value="1"/>
</dbReference>
<dbReference type="eggNOG" id="COG0287">
    <property type="taxonomic scope" value="Bacteria"/>
</dbReference>
<dbReference type="PANTHER" id="PTHR21363:SF0">
    <property type="entry name" value="PREPHENATE DEHYDROGENASE [NADP(+)]"/>
    <property type="match status" value="1"/>
</dbReference>
<keyword evidence="7 12" id="KW-0560">Oxidoreductase</keyword>
<evidence type="ECO:0000256" key="10">
    <source>
        <dbReference type="ARBA" id="ARBA00049260"/>
    </source>
</evidence>
<evidence type="ECO:0000256" key="5">
    <source>
        <dbReference type="ARBA" id="ARBA00022498"/>
    </source>
</evidence>
<dbReference type="SUPFAM" id="SSF51735">
    <property type="entry name" value="NAD(P)-binding Rossmann-fold domains"/>
    <property type="match status" value="1"/>
</dbReference>
<dbReference type="AlphaFoldDB" id="C4GB21"/>
<dbReference type="GO" id="GO:0004665">
    <property type="term" value="F:prephenate dehydrogenase (NADP+) activity"/>
    <property type="evidence" value="ECO:0007669"/>
    <property type="project" value="InterPro"/>
</dbReference>
<dbReference type="InterPro" id="IPR050812">
    <property type="entry name" value="Preph/Arog_dehydrog"/>
</dbReference>
<dbReference type="Pfam" id="PF20463">
    <property type="entry name" value="PDH_C"/>
    <property type="match status" value="1"/>
</dbReference>
<evidence type="ECO:0000313" key="13">
    <source>
        <dbReference type="Proteomes" id="UP000003494"/>
    </source>
</evidence>
<evidence type="ECO:0000256" key="4">
    <source>
        <dbReference type="ARBA" id="ARBA00016891"/>
    </source>
</evidence>
<keyword evidence="9" id="KW-0057">Aromatic amino acid biosynthesis</keyword>
<organism evidence="12 13">
    <name type="scientific">Shuttleworthella satelles DSM 14600</name>
    <dbReference type="NCBI Taxonomy" id="626523"/>
    <lineage>
        <taxon>Bacteria</taxon>
        <taxon>Bacillati</taxon>
        <taxon>Bacillota</taxon>
        <taxon>Clostridia</taxon>
        <taxon>Lachnospirales</taxon>
        <taxon>Lachnospiraceae</taxon>
        <taxon>Shuttleworthella</taxon>
    </lineage>
</organism>
<accession>C4GB21</accession>
<evidence type="ECO:0000256" key="9">
    <source>
        <dbReference type="ARBA" id="ARBA00023141"/>
    </source>
</evidence>
<keyword evidence="8" id="KW-0520">NAD</keyword>
<keyword evidence="5" id="KW-0827">Tyrosine biosynthesis</keyword>
<evidence type="ECO:0000256" key="1">
    <source>
        <dbReference type="ARBA" id="ARBA00005067"/>
    </source>
</evidence>
<dbReference type="HOGENOM" id="CLU_055968_2_1_9"/>
<evidence type="ECO:0000256" key="7">
    <source>
        <dbReference type="ARBA" id="ARBA00023002"/>
    </source>
</evidence>
<dbReference type="EMBL" id="ACIP02000002">
    <property type="protein sequence ID" value="EEP28315.1"/>
    <property type="molecule type" value="Genomic_DNA"/>
</dbReference>
<comment type="caution">
    <text evidence="12">The sequence shown here is derived from an EMBL/GenBank/DDBJ whole genome shotgun (WGS) entry which is preliminary data.</text>
</comment>
<name>C4GB21_9FIRM</name>
<dbReference type="FunFam" id="1.10.3660.10:FF:000003">
    <property type="entry name" value="Prephenate dehydrogenase"/>
    <property type="match status" value="1"/>
</dbReference>